<sequence>MAAIARGSTRAGPRPNTSYDVRNQSQEKDSVFEGRPTTSLGGGKPPLPFNQQPFTHSWKLFSPPSCKYPEITGPSSTVLRRACSPPNPILSKRPATHSLRPATRSTASRSSRSSRGLSRGRGSRGGGSSGTWMQITGEGEEKQIIFKSGNKYVGNLLANKPHSWGTYWIARPSTTSGKGAKKADPSWRLQYEGDWFQGKRHGKGTLYYRSGEVYKGDFVLDRCHGLGQYTYANGDVHYGEWYNGKKQGKGVLVVKGKRCNVFKGFWSEDSREGLGTIFWTDSGYKYVGEWVKDQVRCGEVKPAKSYELVDALSNLPEGILNEILDSNPKLKAIFELENSFEPEGRDSGKLTIKIPETMQLPQIELATPNKILFDKWSDVRRTRASVESPKSSRAAQKNCGTLGDVSLAKLKNAFTGLSDSGNNIYPEQLRQLCVDAAIPTASALGVELLDKLLTDCTRDKRLQFEDFMSTVASFCNIN</sequence>
<feature type="compositionally biased region" description="Low complexity" evidence="6">
    <location>
        <begin position="98"/>
        <end position="117"/>
    </location>
</feature>
<evidence type="ECO:0000256" key="5">
    <source>
        <dbReference type="ARBA" id="ARBA00045851"/>
    </source>
</evidence>
<evidence type="ECO:0000256" key="6">
    <source>
        <dbReference type="SAM" id="MobiDB-lite"/>
    </source>
</evidence>
<evidence type="ECO:0000256" key="2">
    <source>
        <dbReference type="ARBA" id="ARBA00022737"/>
    </source>
</evidence>
<organism evidence="7 8">
    <name type="scientific">Chloropicon primus</name>
    <dbReference type="NCBI Taxonomy" id="1764295"/>
    <lineage>
        <taxon>Eukaryota</taxon>
        <taxon>Viridiplantae</taxon>
        <taxon>Chlorophyta</taxon>
        <taxon>Chloropicophyceae</taxon>
        <taxon>Chloropicales</taxon>
        <taxon>Chloropicaceae</taxon>
        <taxon>Chloropicon</taxon>
    </lineage>
</organism>
<dbReference type="PANTHER" id="PTHR46511">
    <property type="entry name" value="MORN REPEAT-CONTAINING PROTEIN 3"/>
    <property type="match status" value="1"/>
</dbReference>
<dbReference type="OrthoDB" id="270720at2759"/>
<dbReference type="GO" id="GO:0016020">
    <property type="term" value="C:membrane"/>
    <property type="evidence" value="ECO:0007669"/>
    <property type="project" value="UniProtKB-ARBA"/>
</dbReference>
<evidence type="ECO:0000313" key="7">
    <source>
        <dbReference type="EMBL" id="QDZ20191.1"/>
    </source>
</evidence>
<evidence type="ECO:0000313" key="8">
    <source>
        <dbReference type="Proteomes" id="UP000316726"/>
    </source>
</evidence>
<evidence type="ECO:0000256" key="1">
    <source>
        <dbReference type="ARBA" id="ARBA00004218"/>
    </source>
</evidence>
<dbReference type="InterPro" id="IPR052472">
    <property type="entry name" value="MORN3"/>
</dbReference>
<feature type="compositionally biased region" description="Polar residues" evidence="6">
    <location>
        <begin position="15"/>
        <end position="24"/>
    </location>
</feature>
<accession>A0A5B8MIT8</accession>
<evidence type="ECO:0000256" key="3">
    <source>
        <dbReference type="ARBA" id="ARBA00023329"/>
    </source>
</evidence>
<name>A0A5B8MIT8_9CHLO</name>
<dbReference type="GO" id="GO:0001669">
    <property type="term" value="C:acrosomal vesicle"/>
    <property type="evidence" value="ECO:0007669"/>
    <property type="project" value="UniProtKB-SubCell"/>
</dbReference>
<dbReference type="EMBL" id="CP031036">
    <property type="protein sequence ID" value="QDZ20191.1"/>
    <property type="molecule type" value="Genomic_DNA"/>
</dbReference>
<comment type="subcellular location">
    <subcellularLocation>
        <location evidence="1">Cytoplasmic vesicle</location>
        <location evidence="1">Secretory vesicle</location>
        <location evidence="1">Acrosome</location>
    </subcellularLocation>
</comment>
<dbReference type="STRING" id="1764295.A0A5B8MIT8"/>
<dbReference type="SUPFAM" id="SSF82185">
    <property type="entry name" value="Histone H3 K4-specific methyltransferase SET7/9 N-terminal domain"/>
    <property type="match status" value="1"/>
</dbReference>
<feature type="region of interest" description="Disordered" evidence="6">
    <location>
        <begin position="1"/>
        <end position="54"/>
    </location>
</feature>
<gene>
    <name evidence="7" type="ORF">A3770_03p27090</name>
</gene>
<feature type="region of interest" description="Disordered" evidence="6">
    <location>
        <begin position="79"/>
        <end position="134"/>
    </location>
</feature>
<keyword evidence="8" id="KW-1185">Reference proteome</keyword>
<protein>
    <recommendedName>
        <fullName evidence="4">MORN repeat-containing protein 3</fullName>
    </recommendedName>
</protein>
<dbReference type="InterPro" id="IPR003409">
    <property type="entry name" value="MORN"/>
</dbReference>
<dbReference type="Gene3D" id="2.20.110.10">
    <property type="entry name" value="Histone H3 K4-specific methyltransferase SET7/9 N-terminal domain"/>
    <property type="match status" value="1"/>
</dbReference>
<dbReference type="Proteomes" id="UP000316726">
    <property type="component" value="Chromosome 3"/>
</dbReference>
<dbReference type="SMART" id="SM00698">
    <property type="entry name" value="MORN"/>
    <property type="match status" value="5"/>
</dbReference>
<reference evidence="7 8" key="1">
    <citation type="submission" date="2018-07" db="EMBL/GenBank/DDBJ databases">
        <title>The complete nuclear genome of the prasinophyte Chloropicon primus (CCMP1205).</title>
        <authorList>
            <person name="Pombert J.-F."/>
            <person name="Otis C."/>
            <person name="Turmel M."/>
            <person name="Lemieux C."/>
        </authorList>
    </citation>
    <scope>NUCLEOTIDE SEQUENCE [LARGE SCALE GENOMIC DNA]</scope>
    <source>
        <strain evidence="7 8">CCMP1205</strain>
    </source>
</reference>
<keyword evidence="3" id="KW-0968">Cytoplasmic vesicle</keyword>
<comment type="function">
    <text evidence="5">Assembles a suppression complex (suppresome) by tethering SIRT1 and MDM2 to regulate composite modifications of p53/TP53. Confers both deacetylation-mediated functional inactivation, by SIRT1, and ubiquitination-dependent degradation, by MDM2, of p53/TP53, promoting a proliferative and cell survival behaviors. May play a role in the regulation of spermatogenesis.</text>
</comment>
<evidence type="ECO:0000256" key="4">
    <source>
        <dbReference type="ARBA" id="ARBA00039854"/>
    </source>
</evidence>
<dbReference type="AlphaFoldDB" id="A0A5B8MIT8"/>
<dbReference type="PANTHER" id="PTHR46511:SF1">
    <property type="entry name" value="MORN REPEAT-CONTAINING PROTEIN 3"/>
    <property type="match status" value="1"/>
</dbReference>
<keyword evidence="2" id="KW-0677">Repeat</keyword>
<proteinExistence type="predicted"/>
<dbReference type="Pfam" id="PF02493">
    <property type="entry name" value="MORN"/>
    <property type="match status" value="4"/>
</dbReference>